<comment type="caution">
    <text evidence="4">The sequence shown here is derived from an EMBL/GenBank/DDBJ whole genome shotgun (WGS) entry which is preliminary data.</text>
</comment>
<evidence type="ECO:0000313" key="4">
    <source>
        <dbReference type="EMBL" id="GMF57330.1"/>
    </source>
</evidence>
<gene>
    <name evidence="4" type="ORF">Pfra01_002446800</name>
</gene>
<accession>A0A9W6YAX9</accession>
<keyword evidence="5" id="KW-1185">Reference proteome</keyword>
<organism evidence="4 5">
    <name type="scientific">Phytophthora fragariaefolia</name>
    <dbReference type="NCBI Taxonomy" id="1490495"/>
    <lineage>
        <taxon>Eukaryota</taxon>
        <taxon>Sar</taxon>
        <taxon>Stramenopiles</taxon>
        <taxon>Oomycota</taxon>
        <taxon>Peronosporomycetes</taxon>
        <taxon>Peronosporales</taxon>
        <taxon>Peronosporaceae</taxon>
        <taxon>Phytophthora</taxon>
    </lineage>
</organism>
<proteinExistence type="predicted"/>
<evidence type="ECO:0000259" key="3">
    <source>
        <dbReference type="PROSITE" id="PS50175"/>
    </source>
</evidence>
<sequence>MTVFQDSSPDSTNLRSDNVRADNVRSEAPDPDAPIEFRLQPGERYGWWEDHEPEDAHEVAMVHGAVNDCRTKILLDTGASVSMLCFDFARKLKLKLRTHKRMKVSGLGGVPTYISAHAEVKITLGPRVV</sequence>
<dbReference type="Gene3D" id="2.40.70.10">
    <property type="entry name" value="Acid Proteases"/>
    <property type="match status" value="1"/>
</dbReference>
<dbReference type="GO" id="GO:0006508">
    <property type="term" value="P:proteolysis"/>
    <property type="evidence" value="ECO:0007669"/>
    <property type="project" value="InterPro"/>
</dbReference>
<reference evidence="4" key="1">
    <citation type="submission" date="2023-04" db="EMBL/GenBank/DDBJ databases">
        <title>Phytophthora fragariaefolia NBRC 109709.</title>
        <authorList>
            <person name="Ichikawa N."/>
            <person name="Sato H."/>
            <person name="Tonouchi N."/>
        </authorList>
    </citation>
    <scope>NUCLEOTIDE SEQUENCE</scope>
    <source>
        <strain evidence="4">NBRC 109709</strain>
    </source>
</reference>
<feature type="domain" description="Peptidase A2" evidence="3">
    <location>
        <begin position="71"/>
        <end position="109"/>
    </location>
</feature>
<evidence type="ECO:0000256" key="1">
    <source>
        <dbReference type="ARBA" id="ARBA00022801"/>
    </source>
</evidence>
<dbReference type="PROSITE" id="PS50175">
    <property type="entry name" value="ASP_PROT_RETROV"/>
    <property type="match status" value="1"/>
</dbReference>
<feature type="compositionally biased region" description="Polar residues" evidence="2">
    <location>
        <begin position="1"/>
        <end position="16"/>
    </location>
</feature>
<dbReference type="EMBL" id="BSXT01004287">
    <property type="protein sequence ID" value="GMF57330.1"/>
    <property type="molecule type" value="Genomic_DNA"/>
</dbReference>
<dbReference type="Proteomes" id="UP001165121">
    <property type="component" value="Unassembled WGS sequence"/>
</dbReference>
<dbReference type="OrthoDB" id="127679at2759"/>
<name>A0A9W6YAX9_9STRA</name>
<evidence type="ECO:0000313" key="5">
    <source>
        <dbReference type="Proteomes" id="UP001165121"/>
    </source>
</evidence>
<dbReference type="InterPro" id="IPR021109">
    <property type="entry name" value="Peptidase_aspartic_dom_sf"/>
</dbReference>
<dbReference type="GO" id="GO:0004190">
    <property type="term" value="F:aspartic-type endopeptidase activity"/>
    <property type="evidence" value="ECO:0007669"/>
    <property type="project" value="InterPro"/>
</dbReference>
<protein>
    <submittedName>
        <fullName evidence="4">Unnamed protein product</fullName>
    </submittedName>
</protein>
<dbReference type="SUPFAM" id="SSF50630">
    <property type="entry name" value="Acid proteases"/>
    <property type="match status" value="1"/>
</dbReference>
<feature type="compositionally biased region" description="Basic and acidic residues" evidence="2">
    <location>
        <begin position="17"/>
        <end position="28"/>
    </location>
</feature>
<feature type="region of interest" description="Disordered" evidence="2">
    <location>
        <begin position="1"/>
        <end position="36"/>
    </location>
</feature>
<dbReference type="Pfam" id="PF13650">
    <property type="entry name" value="Asp_protease_2"/>
    <property type="match status" value="1"/>
</dbReference>
<keyword evidence="1" id="KW-0378">Hydrolase</keyword>
<dbReference type="InterPro" id="IPR001995">
    <property type="entry name" value="Peptidase_A2_cat"/>
</dbReference>
<dbReference type="AlphaFoldDB" id="A0A9W6YAX9"/>
<evidence type="ECO:0000256" key="2">
    <source>
        <dbReference type="SAM" id="MobiDB-lite"/>
    </source>
</evidence>